<feature type="region of interest" description="Disordered" evidence="3">
    <location>
        <begin position="1767"/>
        <end position="1802"/>
    </location>
</feature>
<sequence length="2003" mass="208819">MHMPEVSGKLHADAPDVSVSGTVPSVELPSLRASGNLPSVDVSLPDASLTGDLSGKLDLDGTGVKINDADLKLPDLEISGGVSAPSVEGDLSIPQVSAGLDTDVKLPSAELDVKLPSVQLTGPDLDVHGVAPDAGVSASVDVPKPHISIKAPKFGFGFGNKKAKLKTPKAGVKVEGEGGAKVDLDAGLDAHIDGKASKGGKKFHWSPKFGFPKGGLKIGGGARKPDASISVSAPTGGVDVSVPKPDLDVSLEVPDVEVSASVPEIGVSGGAGRGGELGVTGQVSAPDVDVSVPSKKFTFGWGSKGKKAKKAKLPKVSGDIGAGVDVSGKVDVPSVEVDVDADAHGKGKKFNWSPKITLPKFKMHMPEVSGKLHADAPDVSVSGTVPSVELPSLRASGNLPSVDVSLPDASLTGDLSGKLDLDGTGVKINDADLKLPDLEISGGVSAPSVEGDLSIPQVSAGLDTDVKLPSAELDVKLPSVQLTGPDLDVHGVAPDAGVSASVDVPKPHISIKAPKFGFGFGNKKAKLKTPKAGVKVEGEGGAKVDLDAGLDAHIDGKASKGGKKFHWSPKFGFPKGGLKIGGGARKPDASISVSAPTGGVDVSVPKPDLDVSLEVPDVEVSASVPEIGVSGGAGRGGELGVTGQVSAPDVDVSVPSKKFTFGWGSKGKKAKKAKLPKVSGDIGAGVDVSGKVDVPSVEVDVDADAHGKGKKFNWSPKITLPKFKMHMPEVSGKLHADAPDVSVSGTVPSVELPSLRASGNLPSVDVSLPDASLTGDLSGKLDLDGTGVKINDADLKLPDLEISGGVSAPSVEGDLSIPQVSAGLDTDVKLPSAELDVKLPSVQLTGPDLDVHGVAPDAGVSASVDVPKPHISIKAPKFGFGFGNKKAKLKTPKAGVKVEGEGGAKVDLDAGLDAHIDGKASKGGKKFHWSPKFGFPKGGLKIGGGARKPDASISVSAPTGGVDVSVPKPDLDVSLEVPDVEVSASVPEIGVSGGAGRGGELGVTGQVSAPDVDVSVPSKKFTFGWGSKGKKAKKAKLPKVSGDIGAGVDVSGKVDVPSVEVDVDADAHGKGKKFNWSPKITLPKFKMHMPEVSGKLHADAPDVSVSGTVPSVELPSLRASGNLPSVDVSLPDASLTGDLSGKLDLDGTGVKINDADLKLPDLEISGGVSAPSVEGDLSIPQVSAGLDTDVKLPSAELDVKLPSVQLTGPDLDVHGVAPDAGVSASVDVPKPHISIKAPKFGFGFGNKKAKLKTPKAGVKVEGEGGAKVDLDAGLDAHIDGKASKGGKKFHWSPKFGFPKGGLKIGGGARKPDASISVSAPTGGVDVSVPKPDLDVSLEVPDVEVSASVPEIGVSGGAGRGGELGVTGQVSAPDVDVSVPSKKFTFGWGSKGKKAKKAKLPKVSGDIGAGVDVSGKVDVPSVDVDMVDDSRVISKKSRSSSRFPFSLSLGRSKSKKAVVRFDPAVSLPSGDYLSCSLTKSVDSPASSVDTSYDDSAISPDFMKSVLSDEEFIPPVVSFKSSPTHLSRELLKLDDKLKVKSVSNAFVDDAVLAEEPVISPVCTTKSFNSDAFNARFSPPDAFQEITESFSSPVDSGINDDASNDETVSAEIDEILIVPIHCDRVIPKEDISSEGFSCEEHSEVTNYPVSNRDALEDFKADYQNSDSPLHTSKHVKRSFWPLSHKKINLGDHSVEVTSNRNEEGKDSSEMKKHQYFISKDNSDSINVTVPKKKHRPKHQDKTHSRLHMKDKQPSELQEYNQGEIAISISELNDDLTSTPRRSPSKFRDPSIRKTWHGAQKPYSDSTENIHLDENECTFSDEISDVYLKPRKINEHENSNSNVSDFLRRSVVNSAKRRPWSTLEYPPPECHFVDDDYLFPDALTPTKIPSFRASKEVVYDVPYMDDKALPTYEPEWPLGESRRTLISQLSQNSLSMVRITAEEESSLISLDTKLLDEQNASKRKSRFTSHFGKNNKKSSSTRHDSKPRSKSSNRLLTWWSKHSSTNK</sequence>
<evidence type="ECO:0000256" key="2">
    <source>
        <dbReference type="ARBA" id="ARBA00023242"/>
    </source>
</evidence>
<accession>A0AA85J841</accession>
<dbReference type="PANTHER" id="PTHR23348">
    <property type="entry name" value="PERIAXIN/AHNAK"/>
    <property type="match status" value="1"/>
</dbReference>
<reference evidence="4" key="1">
    <citation type="submission" date="2022-06" db="EMBL/GenBank/DDBJ databases">
        <authorList>
            <person name="Berger JAMES D."/>
            <person name="Berger JAMES D."/>
        </authorList>
    </citation>
    <scope>NUCLEOTIDE SEQUENCE [LARGE SCALE GENOMIC DNA]</scope>
</reference>
<dbReference type="Proteomes" id="UP000050795">
    <property type="component" value="Unassembled WGS sequence"/>
</dbReference>
<reference evidence="5 6" key="2">
    <citation type="submission" date="2023-11" db="UniProtKB">
        <authorList>
            <consortium name="WormBaseParasite"/>
        </authorList>
    </citation>
    <scope>IDENTIFICATION</scope>
</reference>
<comment type="subcellular location">
    <subcellularLocation>
        <location evidence="1">Nucleus</location>
    </subcellularLocation>
</comment>
<evidence type="ECO:0000313" key="4">
    <source>
        <dbReference type="Proteomes" id="UP000050795"/>
    </source>
</evidence>
<evidence type="ECO:0000313" key="6">
    <source>
        <dbReference type="WBParaSite" id="TREG1_139820.2"/>
    </source>
</evidence>
<feature type="region of interest" description="Disordered" evidence="3">
    <location>
        <begin position="1955"/>
        <end position="2003"/>
    </location>
</feature>
<protein>
    <recommendedName>
        <fullName evidence="7">Neuroblast differentiation-associated protein AHNAK</fullName>
    </recommendedName>
</protein>
<keyword evidence="4" id="KW-1185">Reference proteome</keyword>
<keyword evidence="2" id="KW-0539">Nucleus</keyword>
<evidence type="ECO:0000256" key="1">
    <source>
        <dbReference type="ARBA" id="ARBA00004123"/>
    </source>
</evidence>
<evidence type="ECO:0008006" key="7">
    <source>
        <dbReference type="Google" id="ProtNLM"/>
    </source>
</evidence>
<name>A0AA85J841_TRIRE</name>
<organism evidence="4 5">
    <name type="scientific">Trichobilharzia regenti</name>
    <name type="common">Nasal bird schistosome</name>
    <dbReference type="NCBI Taxonomy" id="157069"/>
    <lineage>
        <taxon>Eukaryota</taxon>
        <taxon>Metazoa</taxon>
        <taxon>Spiralia</taxon>
        <taxon>Lophotrochozoa</taxon>
        <taxon>Platyhelminthes</taxon>
        <taxon>Trematoda</taxon>
        <taxon>Digenea</taxon>
        <taxon>Strigeidida</taxon>
        <taxon>Schistosomatoidea</taxon>
        <taxon>Schistosomatidae</taxon>
        <taxon>Trichobilharzia</taxon>
    </lineage>
</organism>
<dbReference type="WBParaSite" id="TREG1_139820.1">
    <property type="protein sequence ID" value="TREG1_139820.1"/>
    <property type="gene ID" value="TREG1_139820"/>
</dbReference>
<dbReference type="WBParaSite" id="TREG1_139820.2">
    <property type="protein sequence ID" value="TREG1_139820.2"/>
    <property type="gene ID" value="TREG1_139820"/>
</dbReference>
<feature type="region of interest" description="Disordered" evidence="3">
    <location>
        <begin position="1"/>
        <end position="21"/>
    </location>
</feature>
<feature type="compositionally biased region" description="Basic residues" evidence="3">
    <location>
        <begin position="1957"/>
        <end position="1976"/>
    </location>
</feature>
<feature type="compositionally biased region" description="Basic and acidic residues" evidence="3">
    <location>
        <begin position="1688"/>
        <end position="1709"/>
    </location>
</feature>
<dbReference type="GO" id="GO:0043484">
    <property type="term" value="P:regulation of RNA splicing"/>
    <property type="evidence" value="ECO:0007669"/>
    <property type="project" value="TreeGrafter"/>
</dbReference>
<feature type="region of interest" description="Disordered" evidence="3">
    <location>
        <begin position="1688"/>
        <end position="1752"/>
    </location>
</feature>
<dbReference type="InterPro" id="IPR052082">
    <property type="entry name" value="Myelin_sheath_structural"/>
</dbReference>
<proteinExistence type="predicted"/>
<feature type="compositionally biased region" description="Basic and acidic residues" evidence="3">
    <location>
        <begin position="1736"/>
        <end position="1750"/>
    </location>
</feature>
<feature type="compositionally biased region" description="Polar residues" evidence="3">
    <location>
        <begin position="1986"/>
        <end position="2003"/>
    </location>
</feature>
<evidence type="ECO:0000256" key="3">
    <source>
        <dbReference type="SAM" id="MobiDB-lite"/>
    </source>
</evidence>
<dbReference type="GO" id="GO:0005737">
    <property type="term" value="C:cytoplasm"/>
    <property type="evidence" value="ECO:0007669"/>
    <property type="project" value="TreeGrafter"/>
</dbReference>
<dbReference type="PANTHER" id="PTHR23348:SF16">
    <property type="entry name" value="LEUCINE RICH REPEAT FAMILY PROTEIN"/>
    <property type="match status" value="1"/>
</dbReference>
<evidence type="ECO:0000313" key="5">
    <source>
        <dbReference type="WBParaSite" id="TREG1_139820.1"/>
    </source>
</evidence>
<dbReference type="GO" id="GO:0005634">
    <property type="term" value="C:nucleus"/>
    <property type="evidence" value="ECO:0007669"/>
    <property type="project" value="UniProtKB-SubCell"/>
</dbReference>